<evidence type="ECO:0000313" key="1">
    <source>
        <dbReference type="EMBL" id="CAE7769770.1"/>
    </source>
</evidence>
<protein>
    <submittedName>
        <fullName evidence="1">GRXC3 protein</fullName>
    </submittedName>
</protein>
<keyword evidence="2" id="KW-1185">Reference proteome</keyword>
<dbReference type="OrthoDB" id="440776at2759"/>
<name>A0A812YG73_SYMPI</name>
<gene>
    <name evidence="1" type="primary">GRXC3</name>
    <name evidence="1" type="ORF">SPIL2461_LOCUS22649</name>
</gene>
<comment type="caution">
    <text evidence="1">The sequence shown here is derived from an EMBL/GenBank/DDBJ whole genome shotgun (WGS) entry which is preliminary data.</text>
</comment>
<reference evidence="1" key="1">
    <citation type="submission" date="2021-02" db="EMBL/GenBank/DDBJ databases">
        <authorList>
            <person name="Dougan E. K."/>
            <person name="Rhodes N."/>
            <person name="Thang M."/>
            <person name="Chan C."/>
        </authorList>
    </citation>
    <scope>NUCLEOTIDE SEQUENCE</scope>
</reference>
<dbReference type="EMBL" id="CAJNIZ010047526">
    <property type="protein sequence ID" value="CAE7769770.1"/>
    <property type="molecule type" value="Genomic_DNA"/>
</dbReference>
<accession>A0A812YG73</accession>
<proteinExistence type="predicted"/>
<organism evidence="1 2">
    <name type="scientific">Symbiodinium pilosum</name>
    <name type="common">Dinoflagellate</name>
    <dbReference type="NCBI Taxonomy" id="2952"/>
    <lineage>
        <taxon>Eukaryota</taxon>
        <taxon>Sar</taxon>
        <taxon>Alveolata</taxon>
        <taxon>Dinophyceae</taxon>
        <taxon>Suessiales</taxon>
        <taxon>Symbiodiniaceae</taxon>
        <taxon>Symbiodinium</taxon>
    </lineage>
</organism>
<dbReference type="AlphaFoldDB" id="A0A812YG73"/>
<evidence type="ECO:0000313" key="2">
    <source>
        <dbReference type="Proteomes" id="UP000649617"/>
    </source>
</evidence>
<dbReference type="Proteomes" id="UP000649617">
    <property type="component" value="Unassembled WGS sequence"/>
</dbReference>
<sequence>MLGAGMASAHKGQLRSSAAQIDEKASVSQMPDLFCFAVMGMPAHEQNLLLAQQSKGKGLFECPDWVVFGSTKIPPCTHVMNGLQTQVASGGRWNTALNTPVFVAVWKQVLQLPQFKAHAWTVKVDPDTVFFPSRLGKFLPKSSASFLINCNEGLHGPIEVVSRAAVQKVDWESYLHLAFGCLETSLGVMNFGMFGASEDTCGDIPQEDLTDKPGRVAAKLLDAGGHIECGFPPEEDVSRLATPSSTSFVTSEAPSTSVTKATSKDDLLEDIAGSWHDRGGFDCFRNFASEPAAMNPYMTASEAACKSACEGYEYCDAIILLADTPGQCWLRQNFVLGECVKSNRYRVLVLQRPDTQPDSRWAEETDFK</sequence>